<keyword evidence="1" id="KW-0472">Membrane</keyword>
<dbReference type="Proteomes" id="UP000196138">
    <property type="component" value="Chromosome"/>
</dbReference>
<organism evidence="3 4">
    <name type="scientific">Comamonas serinivorans</name>
    <dbReference type="NCBI Taxonomy" id="1082851"/>
    <lineage>
        <taxon>Bacteria</taxon>
        <taxon>Pseudomonadati</taxon>
        <taxon>Pseudomonadota</taxon>
        <taxon>Betaproteobacteria</taxon>
        <taxon>Burkholderiales</taxon>
        <taxon>Comamonadaceae</taxon>
        <taxon>Comamonas</taxon>
    </lineage>
</organism>
<protein>
    <recommendedName>
        <fullName evidence="2">IPTL-CTERM protein sorting domain-containing protein</fullName>
    </recommendedName>
</protein>
<evidence type="ECO:0000256" key="1">
    <source>
        <dbReference type="SAM" id="Phobius"/>
    </source>
</evidence>
<dbReference type="EMBL" id="CP021455">
    <property type="protein sequence ID" value="ARU06101.1"/>
    <property type="molecule type" value="Genomic_DNA"/>
</dbReference>
<feature type="transmembrane region" description="Helical" evidence="1">
    <location>
        <begin position="161"/>
        <end position="178"/>
    </location>
</feature>
<sequence length="185" mass="19091">MVALWAGQAMADVVLTAHLAPPTQPWYVNDTHDFAITVTNSGTDPSPAGASVYIAVPLETELVTPLPHGCVARPSALVQYVDCPVPVTAAGASTTLTLPATGLLVYEPPGNGMDLRVITQFSYDNGSGAVQQFPATYIGGPFYIVARPTQPVGTVAPVPTLGGWALGLLGASLAALGLRRKRQAA</sequence>
<evidence type="ECO:0000313" key="4">
    <source>
        <dbReference type="Proteomes" id="UP000196138"/>
    </source>
</evidence>
<evidence type="ECO:0000313" key="3">
    <source>
        <dbReference type="EMBL" id="ARU06101.1"/>
    </source>
</evidence>
<dbReference type="InterPro" id="IPR026442">
    <property type="entry name" value="IPTL_CTERM"/>
</dbReference>
<keyword evidence="1" id="KW-1133">Transmembrane helix</keyword>
<name>A0A1Y0ERT4_9BURK</name>
<keyword evidence="1" id="KW-0812">Transmembrane</keyword>
<dbReference type="Pfam" id="PF18203">
    <property type="entry name" value="IPTL-CTERM"/>
    <property type="match status" value="1"/>
</dbReference>
<keyword evidence="4" id="KW-1185">Reference proteome</keyword>
<proteinExistence type="predicted"/>
<dbReference type="AlphaFoldDB" id="A0A1Y0ERT4"/>
<reference evidence="3 4" key="1">
    <citation type="submission" date="2017-05" db="EMBL/GenBank/DDBJ databases">
        <authorList>
            <person name="Song R."/>
            <person name="Chenine A.L."/>
            <person name="Ruprecht R.M."/>
        </authorList>
    </citation>
    <scope>NUCLEOTIDE SEQUENCE [LARGE SCALE GENOMIC DNA]</scope>
    <source>
        <strain evidence="3 4">DSM 26136</strain>
    </source>
</reference>
<feature type="domain" description="IPTL-CTERM protein sorting" evidence="2">
    <location>
        <begin position="156"/>
        <end position="182"/>
    </location>
</feature>
<evidence type="ECO:0000259" key="2">
    <source>
        <dbReference type="Pfam" id="PF18203"/>
    </source>
</evidence>
<accession>A0A1Y0ERT4</accession>
<gene>
    <name evidence="3" type="ORF">CCO03_16765</name>
</gene>
<dbReference type="KEGG" id="cser:CCO03_16765"/>